<keyword evidence="4 7" id="KW-0805">Transcription regulation</keyword>
<dbReference type="InterPro" id="IPR013321">
    <property type="entry name" value="Arc_rbn_hlx_hlx"/>
</dbReference>
<dbReference type="InterPro" id="IPR010985">
    <property type="entry name" value="Ribbon_hlx_hlx"/>
</dbReference>
<feature type="region of interest" description="Disordered" evidence="8">
    <location>
        <begin position="135"/>
        <end position="155"/>
    </location>
</feature>
<keyword evidence="12" id="KW-1185">Reference proteome</keyword>
<dbReference type="InterPro" id="IPR002145">
    <property type="entry name" value="CopG"/>
</dbReference>
<dbReference type="EMBL" id="CP011412">
    <property type="protein sequence ID" value="AKH19141.1"/>
    <property type="molecule type" value="Genomic_DNA"/>
</dbReference>
<dbReference type="GO" id="GO:0003700">
    <property type="term" value="F:DNA-binding transcription factor activity"/>
    <property type="evidence" value="ECO:0007669"/>
    <property type="project" value="UniProtKB-UniRule"/>
</dbReference>
<dbReference type="InterPro" id="IPR027271">
    <property type="entry name" value="Acetolactate_synth/TF_NikR_C"/>
</dbReference>
<dbReference type="PANTHER" id="PTHR34719:SF2">
    <property type="entry name" value="NICKEL-RESPONSIVE REGULATOR"/>
    <property type="match status" value="1"/>
</dbReference>
<dbReference type="SUPFAM" id="SSF55021">
    <property type="entry name" value="ACT-like"/>
    <property type="match status" value="1"/>
</dbReference>
<dbReference type="Gene3D" id="3.30.70.1150">
    <property type="entry name" value="ACT-like. Chain A, domain 2"/>
    <property type="match status" value="1"/>
</dbReference>
<evidence type="ECO:0000256" key="1">
    <source>
        <dbReference type="ARBA" id="ARBA00008478"/>
    </source>
</evidence>
<evidence type="ECO:0000313" key="11">
    <source>
        <dbReference type="EMBL" id="AKH19141.1"/>
    </source>
</evidence>
<keyword evidence="2 7" id="KW-0533">Nickel</keyword>
<dbReference type="Pfam" id="PF08753">
    <property type="entry name" value="NikR_C"/>
    <property type="match status" value="1"/>
</dbReference>
<dbReference type="NCBIfam" id="NF003381">
    <property type="entry name" value="PRK04460.1"/>
    <property type="match status" value="1"/>
</dbReference>
<evidence type="ECO:0000259" key="9">
    <source>
        <dbReference type="Pfam" id="PF01402"/>
    </source>
</evidence>
<feature type="binding site" evidence="7">
    <location>
        <position position="88"/>
    </location>
    <ligand>
        <name>Ni(2+)</name>
        <dbReference type="ChEBI" id="CHEBI:49786"/>
    </ligand>
</feature>
<dbReference type="SUPFAM" id="SSF47598">
    <property type="entry name" value="Ribbon-helix-helix"/>
    <property type="match status" value="1"/>
</dbReference>
<evidence type="ECO:0000256" key="8">
    <source>
        <dbReference type="SAM" id="MobiDB-lite"/>
    </source>
</evidence>
<feature type="domain" description="Transcription factor NikR nickel binding C-terminal" evidence="10">
    <location>
        <begin position="54"/>
        <end position="130"/>
    </location>
</feature>
<gene>
    <name evidence="11" type="ORF">AAY24_00915</name>
</gene>
<accession>A0A0F7JRS8</accession>
<keyword evidence="6 7" id="KW-0804">Transcription</keyword>
<dbReference type="GO" id="GO:0010045">
    <property type="term" value="P:response to nickel cation"/>
    <property type="evidence" value="ECO:0007669"/>
    <property type="project" value="InterPro"/>
</dbReference>
<reference evidence="11 12" key="1">
    <citation type="journal article" date="2015" name="Genome Announc.">
        <title>Complete Genome Sequence of Sedimenticola thiotaurini Strain SIP-G1, a Polyphosphate- and Polyhydroxyalkanoate-Accumulating Sulfur-Oxidizing Gammaproteobacterium Isolated from Salt Marsh Sediments.</title>
        <authorList>
            <person name="Flood B.E."/>
            <person name="Jones D.S."/>
            <person name="Bailey J.V."/>
        </authorList>
    </citation>
    <scope>NUCLEOTIDE SEQUENCE [LARGE SCALE GENOMIC DNA]</scope>
    <source>
        <strain evidence="11 12">SIP-G1</strain>
    </source>
</reference>
<feature type="compositionally biased region" description="Basic residues" evidence="8">
    <location>
        <begin position="137"/>
        <end position="155"/>
    </location>
</feature>
<dbReference type="KEGG" id="seds:AAY24_00915"/>
<evidence type="ECO:0000256" key="6">
    <source>
        <dbReference type="ARBA" id="ARBA00023163"/>
    </source>
</evidence>
<evidence type="ECO:0000256" key="2">
    <source>
        <dbReference type="ARBA" id="ARBA00022596"/>
    </source>
</evidence>
<dbReference type="GO" id="GO:0003677">
    <property type="term" value="F:DNA binding"/>
    <property type="evidence" value="ECO:0007669"/>
    <property type="project" value="UniProtKB-KW"/>
</dbReference>
<comment type="cofactor">
    <cofactor evidence="7">
        <name>Ni(2+)</name>
        <dbReference type="ChEBI" id="CHEBI:49786"/>
    </cofactor>
    <text evidence="7">Binds 1 nickel ion per subunit.</text>
</comment>
<keyword evidence="3 7" id="KW-0479">Metal-binding</keyword>
<dbReference type="Gene3D" id="1.10.1220.10">
    <property type="entry name" value="Met repressor-like"/>
    <property type="match status" value="1"/>
</dbReference>
<protein>
    <recommendedName>
        <fullName evidence="7">Putative nickel-responsive regulator</fullName>
    </recommendedName>
</protein>
<dbReference type="OrthoDB" id="9806294at2"/>
<name>A0A0F7JRS8_9GAMM</name>
<organism evidence="11 12">
    <name type="scientific">Sedimenticola thiotaurini</name>
    <dbReference type="NCBI Taxonomy" id="1543721"/>
    <lineage>
        <taxon>Bacteria</taxon>
        <taxon>Pseudomonadati</taxon>
        <taxon>Pseudomonadota</taxon>
        <taxon>Gammaproteobacteria</taxon>
        <taxon>Chromatiales</taxon>
        <taxon>Sedimenticolaceae</taxon>
        <taxon>Sedimenticola</taxon>
    </lineage>
</organism>
<evidence type="ECO:0000256" key="5">
    <source>
        <dbReference type="ARBA" id="ARBA00023125"/>
    </source>
</evidence>
<keyword evidence="5 7" id="KW-0238">DNA-binding</keyword>
<feature type="binding site" evidence="7">
    <location>
        <position position="77"/>
    </location>
    <ligand>
        <name>Ni(2+)</name>
        <dbReference type="ChEBI" id="CHEBI:49786"/>
    </ligand>
</feature>
<feature type="domain" description="Ribbon-helix-helix protein CopG" evidence="9">
    <location>
        <begin position="2"/>
        <end position="41"/>
    </location>
</feature>
<dbReference type="PANTHER" id="PTHR34719">
    <property type="entry name" value="NICKEL-RESPONSIVE REGULATOR"/>
    <property type="match status" value="1"/>
</dbReference>
<feature type="binding site" evidence="7">
    <location>
        <position position="96"/>
    </location>
    <ligand>
        <name>Ni(2+)</name>
        <dbReference type="ChEBI" id="CHEBI:49786"/>
    </ligand>
</feature>
<evidence type="ECO:0000256" key="3">
    <source>
        <dbReference type="ARBA" id="ARBA00022723"/>
    </source>
</evidence>
<dbReference type="CDD" id="cd22231">
    <property type="entry name" value="RHH_NikR_HicB-like"/>
    <property type="match status" value="1"/>
</dbReference>
<dbReference type="HAMAP" id="MF_00476">
    <property type="entry name" value="NikR"/>
    <property type="match status" value="1"/>
</dbReference>
<comment type="similarity">
    <text evidence="1 7">Belongs to the transcriptional regulatory CopG/NikR family.</text>
</comment>
<comment type="function">
    <text evidence="7">Transcriptional regulator.</text>
</comment>
<dbReference type="GO" id="GO:0016151">
    <property type="term" value="F:nickel cation binding"/>
    <property type="evidence" value="ECO:0007669"/>
    <property type="project" value="UniProtKB-UniRule"/>
</dbReference>
<dbReference type="NCBIfam" id="NF002169">
    <property type="entry name" value="PRK01002.1"/>
    <property type="match status" value="1"/>
</dbReference>
<dbReference type="InterPro" id="IPR022988">
    <property type="entry name" value="Ni_resp_reg_NikR"/>
</dbReference>
<dbReference type="InterPro" id="IPR050192">
    <property type="entry name" value="CopG/NikR_regulator"/>
</dbReference>
<sequence>MERITISLDDELISQFEEYLKRRNYRNRSEAIRDMIRDTLEADRMEQTDSSHCVGTLSYVFNHEERELARRLTHAHHHHHDVSVSTLHVHLDHENCLETVVVNGPTRQVEAFANAVITQPGVRHGRLNLIPVEVHQEHHHHGSGAQKHSHTHPQT</sequence>
<evidence type="ECO:0000259" key="10">
    <source>
        <dbReference type="Pfam" id="PF08753"/>
    </source>
</evidence>
<feature type="binding site" evidence="7">
    <location>
        <position position="90"/>
    </location>
    <ligand>
        <name>Ni(2+)</name>
        <dbReference type="ChEBI" id="CHEBI:49786"/>
    </ligand>
</feature>
<evidence type="ECO:0000256" key="7">
    <source>
        <dbReference type="HAMAP-Rule" id="MF_00476"/>
    </source>
</evidence>
<dbReference type="Pfam" id="PF01402">
    <property type="entry name" value="RHH_1"/>
    <property type="match status" value="1"/>
</dbReference>
<dbReference type="InterPro" id="IPR014864">
    <property type="entry name" value="TF_NikR_Ni-bd_C"/>
</dbReference>
<evidence type="ECO:0000256" key="4">
    <source>
        <dbReference type="ARBA" id="ARBA00023015"/>
    </source>
</evidence>
<evidence type="ECO:0000313" key="12">
    <source>
        <dbReference type="Proteomes" id="UP000034410"/>
    </source>
</evidence>
<dbReference type="AlphaFoldDB" id="A0A0F7JRS8"/>
<proteinExistence type="inferred from homology"/>
<dbReference type="InterPro" id="IPR045865">
    <property type="entry name" value="ACT-like_dom_sf"/>
</dbReference>
<dbReference type="PATRIC" id="fig|1543721.4.peg.196"/>
<dbReference type="RefSeq" id="WP_046858080.1">
    <property type="nucleotide sequence ID" value="NZ_CP011412.1"/>
</dbReference>
<dbReference type="NCBIfam" id="NF002815">
    <property type="entry name" value="PRK02967.1"/>
    <property type="match status" value="1"/>
</dbReference>
<dbReference type="Proteomes" id="UP000034410">
    <property type="component" value="Chromosome"/>
</dbReference>